<evidence type="ECO:0000256" key="5">
    <source>
        <dbReference type="SAM" id="Phobius"/>
    </source>
</evidence>
<evidence type="ECO:0000313" key="6">
    <source>
        <dbReference type="EMBL" id="KAG9983189.1"/>
    </source>
</evidence>
<reference evidence="6" key="1">
    <citation type="journal article" date="2021" name="J Fungi (Basel)">
        <title>Virulence traits and population genomics of the black yeast Aureobasidium melanogenum.</title>
        <authorList>
            <person name="Cernosa A."/>
            <person name="Sun X."/>
            <person name="Gostincar C."/>
            <person name="Fang C."/>
            <person name="Gunde-Cimerman N."/>
            <person name="Song Z."/>
        </authorList>
    </citation>
    <scope>NUCLEOTIDE SEQUENCE</scope>
    <source>
        <strain evidence="6">EXF-9298</strain>
    </source>
</reference>
<comment type="subcellular location">
    <subcellularLocation>
        <location evidence="1">Membrane</location>
        <topology evidence="1">Multi-pass membrane protein</topology>
    </subcellularLocation>
</comment>
<evidence type="ECO:0000256" key="3">
    <source>
        <dbReference type="ARBA" id="ARBA00022989"/>
    </source>
</evidence>
<keyword evidence="4 5" id="KW-0472">Membrane</keyword>
<dbReference type="PANTHER" id="PTHR23502:SF30">
    <property type="entry name" value="TRANSPORTER, PUTATIVE (AFU_ORTHOLOGUE AFUA_8G04702)-RELATED"/>
    <property type="match status" value="1"/>
</dbReference>
<feature type="non-terminal residue" evidence="6">
    <location>
        <position position="128"/>
    </location>
</feature>
<keyword evidence="2 5" id="KW-0812">Transmembrane</keyword>
<sequence length="128" mass="13880">LILWGVGAAQHVMWFGCVFAMGVIALTNTIGIQLSISYAVDSYKDLGGEAIVTVILVRNTMSFAIGYGITPWIDGMGLQNAFITAAFAGLAQCLTFLIMVKWGKDLRRKSAGRYAKYVQKMAESGLVH</sequence>
<organism evidence="6 7">
    <name type="scientific">Aureobasidium melanogenum</name>
    <name type="common">Aureobasidium pullulans var. melanogenum</name>
    <dbReference type="NCBI Taxonomy" id="46634"/>
    <lineage>
        <taxon>Eukaryota</taxon>
        <taxon>Fungi</taxon>
        <taxon>Dikarya</taxon>
        <taxon>Ascomycota</taxon>
        <taxon>Pezizomycotina</taxon>
        <taxon>Dothideomycetes</taxon>
        <taxon>Dothideomycetidae</taxon>
        <taxon>Dothideales</taxon>
        <taxon>Saccotheciaceae</taxon>
        <taxon>Aureobasidium</taxon>
    </lineage>
</organism>
<feature type="non-terminal residue" evidence="6">
    <location>
        <position position="1"/>
    </location>
</feature>
<reference evidence="6" key="2">
    <citation type="submission" date="2021-08" db="EMBL/GenBank/DDBJ databases">
        <authorList>
            <person name="Gostincar C."/>
            <person name="Sun X."/>
            <person name="Song Z."/>
            <person name="Gunde-Cimerman N."/>
        </authorList>
    </citation>
    <scope>NUCLEOTIDE SEQUENCE</scope>
    <source>
        <strain evidence="6">EXF-9298</strain>
    </source>
</reference>
<dbReference type="Proteomes" id="UP000729357">
    <property type="component" value="Unassembled WGS sequence"/>
</dbReference>
<dbReference type="PANTHER" id="PTHR23502">
    <property type="entry name" value="MAJOR FACILITATOR SUPERFAMILY"/>
    <property type="match status" value="1"/>
</dbReference>
<evidence type="ECO:0000313" key="7">
    <source>
        <dbReference type="Proteomes" id="UP000729357"/>
    </source>
</evidence>
<feature type="transmembrane region" description="Helical" evidence="5">
    <location>
        <begin position="81"/>
        <end position="100"/>
    </location>
</feature>
<feature type="transmembrane region" description="Helical" evidence="5">
    <location>
        <begin position="46"/>
        <end position="69"/>
    </location>
</feature>
<proteinExistence type="predicted"/>
<name>A0A9P8FU42_AURME</name>
<evidence type="ECO:0000256" key="2">
    <source>
        <dbReference type="ARBA" id="ARBA00022692"/>
    </source>
</evidence>
<protein>
    <submittedName>
        <fullName evidence="6">MFS general substrate transporter</fullName>
    </submittedName>
</protein>
<feature type="transmembrane region" description="Helical" evidence="5">
    <location>
        <begin position="12"/>
        <end position="34"/>
    </location>
</feature>
<accession>A0A9P8FU42</accession>
<evidence type="ECO:0000256" key="1">
    <source>
        <dbReference type="ARBA" id="ARBA00004141"/>
    </source>
</evidence>
<comment type="caution">
    <text evidence="6">The sequence shown here is derived from an EMBL/GenBank/DDBJ whole genome shotgun (WGS) entry which is preliminary data.</text>
</comment>
<dbReference type="GO" id="GO:0022857">
    <property type="term" value="F:transmembrane transporter activity"/>
    <property type="evidence" value="ECO:0007669"/>
    <property type="project" value="TreeGrafter"/>
</dbReference>
<gene>
    <name evidence="6" type="ORF">KCU98_g6269</name>
</gene>
<dbReference type="GO" id="GO:0005886">
    <property type="term" value="C:plasma membrane"/>
    <property type="evidence" value="ECO:0007669"/>
    <property type="project" value="TreeGrafter"/>
</dbReference>
<keyword evidence="7" id="KW-1185">Reference proteome</keyword>
<evidence type="ECO:0000256" key="4">
    <source>
        <dbReference type="ARBA" id="ARBA00023136"/>
    </source>
</evidence>
<keyword evidence="3 5" id="KW-1133">Transmembrane helix</keyword>
<dbReference type="AlphaFoldDB" id="A0A9P8FU42"/>
<dbReference type="EMBL" id="JAHFXS010000627">
    <property type="protein sequence ID" value="KAG9983189.1"/>
    <property type="molecule type" value="Genomic_DNA"/>
</dbReference>